<dbReference type="EMBL" id="JAVREL010000008">
    <property type="protein sequence ID" value="MDT0343971.1"/>
    <property type="molecule type" value="Genomic_DNA"/>
</dbReference>
<accession>A0ABU2MQR2</accession>
<organism evidence="1 2">
    <name type="scientific">Streptomyces litchfieldiae</name>
    <dbReference type="NCBI Taxonomy" id="3075543"/>
    <lineage>
        <taxon>Bacteria</taxon>
        <taxon>Bacillati</taxon>
        <taxon>Actinomycetota</taxon>
        <taxon>Actinomycetes</taxon>
        <taxon>Kitasatosporales</taxon>
        <taxon>Streptomycetaceae</taxon>
        <taxon>Streptomyces</taxon>
    </lineage>
</organism>
<dbReference type="InterPro" id="IPR029058">
    <property type="entry name" value="AB_hydrolase_fold"/>
</dbReference>
<comment type="caution">
    <text evidence="1">The sequence shown here is derived from an EMBL/GenBank/DDBJ whole genome shotgun (WGS) entry which is preliminary data.</text>
</comment>
<dbReference type="SUPFAM" id="SSF53474">
    <property type="entry name" value="alpha/beta-Hydrolases"/>
    <property type="match status" value="1"/>
</dbReference>
<dbReference type="Proteomes" id="UP001183246">
    <property type="component" value="Unassembled WGS sequence"/>
</dbReference>
<evidence type="ECO:0008006" key="3">
    <source>
        <dbReference type="Google" id="ProtNLM"/>
    </source>
</evidence>
<protein>
    <recommendedName>
        <fullName evidence="3">AB hydrolase-1 domain-containing protein</fullName>
    </recommendedName>
</protein>
<sequence length="176" mass="18423">MLDDIGADRAAVWGYSMGALTALGMALHAPERCARIVAGFWDPVAGFASGLDLALRELGLPADTDGLGLLWRGAYADPAQAAVIDAADPAALRANYEAFSRDRDLDAGLASADVPALMYCGTADPWHEPMRRVAVRTGAAFFSIPGADHRGGWVRSADVLPHVLPFLAGAAPGQPR</sequence>
<keyword evidence="2" id="KW-1185">Reference proteome</keyword>
<evidence type="ECO:0000313" key="1">
    <source>
        <dbReference type="EMBL" id="MDT0343971.1"/>
    </source>
</evidence>
<gene>
    <name evidence="1" type="ORF">RM590_15290</name>
</gene>
<evidence type="ECO:0000313" key="2">
    <source>
        <dbReference type="Proteomes" id="UP001183246"/>
    </source>
</evidence>
<name>A0ABU2MQR2_9ACTN</name>
<proteinExistence type="predicted"/>
<reference evidence="2" key="1">
    <citation type="submission" date="2023-07" db="EMBL/GenBank/DDBJ databases">
        <title>30 novel species of actinomycetes from the DSMZ collection.</title>
        <authorList>
            <person name="Nouioui I."/>
        </authorList>
    </citation>
    <scope>NUCLEOTIDE SEQUENCE [LARGE SCALE GENOMIC DNA]</scope>
    <source>
        <strain evidence="2">DSM 44938</strain>
    </source>
</reference>
<dbReference type="Gene3D" id="3.40.50.1820">
    <property type="entry name" value="alpha/beta hydrolase"/>
    <property type="match status" value="1"/>
</dbReference>